<dbReference type="PROSITE" id="PS50088">
    <property type="entry name" value="ANK_REPEAT"/>
    <property type="match status" value="2"/>
</dbReference>
<name>A0A9W4TXS0_9ASCO</name>
<keyword evidence="2 3" id="KW-0040">ANK repeat</keyword>
<organism evidence="6 7">
    <name type="scientific">Candida verbasci</name>
    <dbReference type="NCBI Taxonomy" id="1227364"/>
    <lineage>
        <taxon>Eukaryota</taxon>
        <taxon>Fungi</taxon>
        <taxon>Dikarya</taxon>
        <taxon>Ascomycota</taxon>
        <taxon>Saccharomycotina</taxon>
        <taxon>Pichiomycetes</taxon>
        <taxon>Debaryomycetaceae</taxon>
        <taxon>Candida/Lodderomyces clade</taxon>
        <taxon>Candida</taxon>
    </lineage>
</organism>
<dbReference type="PROSITE" id="PS51299">
    <property type="entry name" value="HTH_APSES"/>
    <property type="match status" value="1"/>
</dbReference>
<feature type="domain" description="HTH APSES-type" evidence="5">
    <location>
        <begin position="1"/>
        <end position="93"/>
    </location>
</feature>
<feature type="repeat" description="ANK" evidence="3">
    <location>
        <begin position="336"/>
        <end position="368"/>
    </location>
</feature>
<keyword evidence="7" id="KW-1185">Reference proteome</keyword>
<dbReference type="InterPro" id="IPR018004">
    <property type="entry name" value="KilA/APSES_HTH"/>
</dbReference>
<dbReference type="Pfam" id="PF04383">
    <property type="entry name" value="KilA-N"/>
    <property type="match status" value="1"/>
</dbReference>
<dbReference type="InterPro" id="IPR036770">
    <property type="entry name" value="Ankyrin_rpt-contain_sf"/>
</dbReference>
<evidence type="ECO:0000259" key="5">
    <source>
        <dbReference type="PROSITE" id="PS51299"/>
    </source>
</evidence>
<evidence type="ECO:0000256" key="3">
    <source>
        <dbReference type="PROSITE-ProRule" id="PRU00023"/>
    </source>
</evidence>
<evidence type="ECO:0000256" key="1">
    <source>
        <dbReference type="ARBA" id="ARBA00022737"/>
    </source>
</evidence>
<dbReference type="Gene3D" id="1.25.40.20">
    <property type="entry name" value="Ankyrin repeat-containing domain"/>
    <property type="match status" value="1"/>
</dbReference>
<dbReference type="SMART" id="SM01252">
    <property type="entry name" value="KilA-N"/>
    <property type="match status" value="1"/>
</dbReference>
<proteinExistence type="predicted"/>
<evidence type="ECO:0000256" key="4">
    <source>
        <dbReference type="SAM" id="MobiDB-lite"/>
    </source>
</evidence>
<dbReference type="GO" id="GO:0033309">
    <property type="term" value="C:SBF transcription complex"/>
    <property type="evidence" value="ECO:0007669"/>
    <property type="project" value="TreeGrafter"/>
</dbReference>
<protein>
    <recommendedName>
        <fullName evidence="5">HTH APSES-type domain-containing protein</fullName>
    </recommendedName>
</protein>
<dbReference type="Gene3D" id="3.10.260.10">
    <property type="entry name" value="Transcription regulator HTH, APSES-type DNA-binding domain"/>
    <property type="match status" value="1"/>
</dbReference>
<dbReference type="GO" id="GO:0003677">
    <property type="term" value="F:DNA binding"/>
    <property type="evidence" value="ECO:0007669"/>
    <property type="project" value="InterPro"/>
</dbReference>
<dbReference type="PANTHER" id="PTHR43828">
    <property type="entry name" value="ASPARAGINASE"/>
    <property type="match status" value="1"/>
</dbReference>
<keyword evidence="1" id="KW-0677">Repeat</keyword>
<dbReference type="GO" id="GO:0001228">
    <property type="term" value="F:DNA-binding transcription activator activity, RNA polymerase II-specific"/>
    <property type="evidence" value="ECO:0007669"/>
    <property type="project" value="UniProtKB-ARBA"/>
</dbReference>
<feature type="compositionally biased region" description="Pro residues" evidence="4">
    <location>
        <begin position="223"/>
        <end position="240"/>
    </location>
</feature>
<reference evidence="6" key="1">
    <citation type="submission" date="2022-12" db="EMBL/GenBank/DDBJ databases">
        <authorList>
            <person name="Brejova B."/>
        </authorList>
    </citation>
    <scope>NUCLEOTIDE SEQUENCE</scope>
</reference>
<accession>A0A9W4TXS0</accession>
<feature type="compositionally biased region" description="Polar residues" evidence="4">
    <location>
        <begin position="151"/>
        <end position="161"/>
    </location>
</feature>
<dbReference type="PROSITE" id="PS50297">
    <property type="entry name" value="ANK_REP_REGION"/>
    <property type="match status" value="2"/>
</dbReference>
<dbReference type="InterPro" id="IPR003163">
    <property type="entry name" value="Tscrpt_reg_HTH_APSES-type"/>
</dbReference>
<sequence length="850" mass="97137">MNENPIMRRCKDDWVNATQILKCCNFPKAKRTKILEKGVQQSQHEKVQGGFGRFQGTWIPLEDARKLAANYGVTKEVAPVLYLDLNDPNLVIPEKPKPPPKPKEVNGEKRKYTKKPKQPGDTPRKYKTGKKAELQRQEEEAAAAAAVAQESFTSQDTTFNSLSRQISTYTNNSQYPSMYNMSQTSTIQHSHSQPQPVAYSQPEFTPIASSMPSYPPNNNFPYQQPPQPPQPPPPPPPPQYPQKFFQNNVQHVFNKVPSSQSSNDTNWSTQKDSDTSMSSNQEDPKRLQQNSGSSPSDDNSYAGQLLKFFSADNAEVPYFIHYPPADFKINEPIDDEGHSPLHWAASIGNYNMIHLLISKGAHQLVVNNNGLNPLSKLLSFTNCFELKNFPKVLNELENCLINTDINGRTPLHYLCSYAKSAKRYESIKYYLQIILAKLTVLSHQNQSRQIDLMKNVLNHQDIHGDTCLHLAIKSGLVKIVKTLLEYGARDDLENINRETSKGLIQQYQLIPNYLNNQFHDQLQMGLNYTGYNVNTNNVPGLATPIQPNYNKVETPDTQRTTIQDDDLDDEEINSARVDNKHIDMLQDNKENIFIEKYNVSTPVPKTMPTYNHQPLSVISEIEPDKPKETTFKFIPPKINNEGKLEQIQSKQLSSKDLSSMISSMINSLSDCFENETKKLDHEIKKIEKLIKQKKHESKHNLSKFEKLLHNSGIEEKITSFEEGEALIQNNILKLENTINEKDHKLLKILQFNQAFQLGNLIQDLEMKYLENNKEISDDELSNEDKFDYSIELTNLQIKRKYLIEQITQRTKDFGIDDKMYKYRKLLSLSCGIKVEDIDSLIDSIAEELAS</sequence>
<dbReference type="OrthoDB" id="6718656at2759"/>
<gene>
    <name evidence="6" type="ORF">CANVERA_P3354</name>
</gene>
<dbReference type="Pfam" id="PF12796">
    <property type="entry name" value="Ank_2"/>
    <property type="match status" value="1"/>
</dbReference>
<dbReference type="Pfam" id="PF00023">
    <property type="entry name" value="Ank"/>
    <property type="match status" value="1"/>
</dbReference>
<dbReference type="SUPFAM" id="SSF48403">
    <property type="entry name" value="Ankyrin repeat"/>
    <property type="match status" value="1"/>
</dbReference>
<feature type="compositionally biased region" description="Basic and acidic residues" evidence="4">
    <location>
        <begin position="94"/>
        <end position="110"/>
    </location>
</feature>
<dbReference type="SUPFAM" id="SSF54616">
    <property type="entry name" value="DNA-binding domain of Mlu1-box binding protein MBP1"/>
    <property type="match status" value="1"/>
</dbReference>
<evidence type="ECO:0000256" key="2">
    <source>
        <dbReference type="ARBA" id="ARBA00023043"/>
    </source>
</evidence>
<dbReference type="InterPro" id="IPR036887">
    <property type="entry name" value="HTH_APSES_sf"/>
</dbReference>
<dbReference type="GO" id="GO:0030907">
    <property type="term" value="C:MBF transcription complex"/>
    <property type="evidence" value="ECO:0007669"/>
    <property type="project" value="TreeGrafter"/>
</dbReference>
<evidence type="ECO:0000313" key="6">
    <source>
        <dbReference type="EMBL" id="CAI5758842.1"/>
    </source>
</evidence>
<feature type="region of interest" description="Disordered" evidence="4">
    <location>
        <begin position="255"/>
        <end position="299"/>
    </location>
</feature>
<comment type="caution">
    <text evidence="6">The sequence shown here is derived from an EMBL/GenBank/DDBJ whole genome shotgun (WGS) entry which is preliminary data.</text>
</comment>
<dbReference type="InterPro" id="IPR002110">
    <property type="entry name" value="Ankyrin_rpt"/>
</dbReference>
<dbReference type="InterPro" id="IPR051642">
    <property type="entry name" value="SWI6-like"/>
</dbReference>
<feature type="repeat" description="ANK" evidence="3">
    <location>
        <begin position="463"/>
        <end position="495"/>
    </location>
</feature>
<dbReference type="PANTHER" id="PTHR43828:SF7">
    <property type="entry name" value="REGULATORY PROTEIN SWI4"/>
    <property type="match status" value="1"/>
</dbReference>
<dbReference type="SMART" id="SM00248">
    <property type="entry name" value="ANK"/>
    <property type="match status" value="3"/>
</dbReference>
<feature type="compositionally biased region" description="Polar residues" evidence="4">
    <location>
        <begin position="256"/>
        <end position="299"/>
    </location>
</feature>
<feature type="region of interest" description="Disordered" evidence="4">
    <location>
        <begin position="184"/>
        <end position="243"/>
    </location>
</feature>
<feature type="region of interest" description="Disordered" evidence="4">
    <location>
        <begin position="89"/>
        <end position="161"/>
    </location>
</feature>
<dbReference type="Proteomes" id="UP001152885">
    <property type="component" value="Unassembled WGS sequence"/>
</dbReference>
<evidence type="ECO:0000313" key="7">
    <source>
        <dbReference type="Proteomes" id="UP001152885"/>
    </source>
</evidence>
<dbReference type="EMBL" id="CANTUO010000003">
    <property type="protein sequence ID" value="CAI5758842.1"/>
    <property type="molecule type" value="Genomic_DNA"/>
</dbReference>
<feature type="compositionally biased region" description="Low complexity" evidence="4">
    <location>
        <begin position="184"/>
        <end position="196"/>
    </location>
</feature>
<feature type="compositionally biased region" description="Basic and acidic residues" evidence="4">
    <location>
        <begin position="130"/>
        <end position="139"/>
    </location>
</feature>
<dbReference type="AlphaFoldDB" id="A0A9W4TXS0"/>